<sequence length="116" mass="13046">MLQELPEDQRADAVNSMVYEANARIRYPVYGCAGAIFQLQKHISELQADLVKAQVEILNVQTQNANLVALICTEMTQNQEHNSSSTVSPDHQQAYGNSTTFLEDNSVYATWEPLWT</sequence>
<dbReference type="InterPro" id="IPR004883">
    <property type="entry name" value="LOB"/>
</dbReference>
<dbReference type="PANTHER" id="PTHR31301:SF89">
    <property type="entry name" value="LOB DOMAIN-CONTAINING PROTEIN 1-LIKE"/>
    <property type="match status" value="1"/>
</dbReference>
<name>A0A9Q1R8A2_9SOLA</name>
<dbReference type="AlphaFoldDB" id="A0A9Q1R8A2"/>
<feature type="coiled-coil region" evidence="2">
    <location>
        <begin position="36"/>
        <end position="63"/>
    </location>
</feature>
<feature type="domain" description="LOB" evidence="3">
    <location>
        <begin position="1"/>
        <end position="57"/>
    </location>
</feature>
<keyword evidence="5" id="KW-1185">Reference proteome</keyword>
<evidence type="ECO:0000256" key="2">
    <source>
        <dbReference type="SAM" id="Coils"/>
    </source>
</evidence>
<dbReference type="PANTHER" id="PTHR31301">
    <property type="entry name" value="LOB DOMAIN-CONTAINING PROTEIN 4-RELATED"/>
    <property type="match status" value="1"/>
</dbReference>
<comment type="caution">
    <text evidence="4">The sequence shown here is derived from an EMBL/GenBank/DDBJ whole genome shotgun (WGS) entry which is preliminary data.</text>
</comment>
<dbReference type="Pfam" id="PF03195">
    <property type="entry name" value="LOB"/>
    <property type="match status" value="1"/>
</dbReference>
<comment type="similarity">
    <text evidence="1">Belongs to the LOB domain-containing protein family.</text>
</comment>
<keyword evidence="2" id="KW-0175">Coiled coil</keyword>
<dbReference type="OrthoDB" id="778083at2759"/>
<organism evidence="4 5">
    <name type="scientific">Anisodus acutangulus</name>
    <dbReference type="NCBI Taxonomy" id="402998"/>
    <lineage>
        <taxon>Eukaryota</taxon>
        <taxon>Viridiplantae</taxon>
        <taxon>Streptophyta</taxon>
        <taxon>Embryophyta</taxon>
        <taxon>Tracheophyta</taxon>
        <taxon>Spermatophyta</taxon>
        <taxon>Magnoliopsida</taxon>
        <taxon>eudicotyledons</taxon>
        <taxon>Gunneridae</taxon>
        <taxon>Pentapetalae</taxon>
        <taxon>asterids</taxon>
        <taxon>lamiids</taxon>
        <taxon>Solanales</taxon>
        <taxon>Solanaceae</taxon>
        <taxon>Solanoideae</taxon>
        <taxon>Hyoscyameae</taxon>
        <taxon>Anisodus</taxon>
    </lineage>
</organism>
<dbReference type="Proteomes" id="UP001152561">
    <property type="component" value="Unassembled WGS sequence"/>
</dbReference>
<reference evidence="5" key="1">
    <citation type="journal article" date="2023" name="Proc. Natl. Acad. Sci. U.S.A.">
        <title>Genomic and structural basis for evolution of tropane alkaloid biosynthesis.</title>
        <authorList>
            <person name="Wanga Y.-J."/>
            <person name="Taina T."/>
            <person name="Yua J.-Y."/>
            <person name="Lia J."/>
            <person name="Xua B."/>
            <person name="Chenc J."/>
            <person name="D'Auriad J.C."/>
            <person name="Huanga J.-P."/>
            <person name="Huanga S.-X."/>
        </authorList>
    </citation>
    <scope>NUCLEOTIDE SEQUENCE [LARGE SCALE GENOMIC DNA]</scope>
    <source>
        <strain evidence="5">cv. KIB-2019</strain>
    </source>
</reference>
<evidence type="ECO:0000313" key="5">
    <source>
        <dbReference type="Proteomes" id="UP001152561"/>
    </source>
</evidence>
<dbReference type="EMBL" id="JAJAGQ010000014">
    <property type="protein sequence ID" value="KAJ8544131.1"/>
    <property type="molecule type" value="Genomic_DNA"/>
</dbReference>
<dbReference type="PROSITE" id="PS50891">
    <property type="entry name" value="LOB"/>
    <property type="match status" value="1"/>
</dbReference>
<proteinExistence type="inferred from homology"/>
<protein>
    <recommendedName>
        <fullName evidence="3">LOB domain-containing protein</fullName>
    </recommendedName>
</protein>
<gene>
    <name evidence="4" type="ORF">K7X08_028642</name>
</gene>
<accession>A0A9Q1R8A2</accession>
<evidence type="ECO:0000313" key="4">
    <source>
        <dbReference type="EMBL" id="KAJ8544131.1"/>
    </source>
</evidence>
<evidence type="ECO:0000259" key="3">
    <source>
        <dbReference type="PROSITE" id="PS50891"/>
    </source>
</evidence>
<evidence type="ECO:0000256" key="1">
    <source>
        <dbReference type="ARBA" id="ARBA00005474"/>
    </source>
</evidence>